<protein>
    <recommendedName>
        <fullName evidence="3">6-phosphofructokinase</fullName>
    </recommendedName>
</protein>
<accession>A0A379AH35</accession>
<evidence type="ECO:0000313" key="2">
    <source>
        <dbReference type="Proteomes" id="UP000254640"/>
    </source>
</evidence>
<dbReference type="GO" id="GO:0003872">
    <property type="term" value="F:6-phosphofructokinase activity"/>
    <property type="evidence" value="ECO:0007669"/>
    <property type="project" value="InterPro"/>
</dbReference>
<dbReference type="AlphaFoldDB" id="A0A379AH35"/>
<dbReference type="Gene3D" id="3.40.50.450">
    <property type="match status" value="1"/>
</dbReference>
<dbReference type="SUPFAM" id="SSF53784">
    <property type="entry name" value="Phosphofructokinase"/>
    <property type="match status" value="1"/>
</dbReference>
<organism evidence="1 2">
    <name type="scientific">Enterobacter agglomerans</name>
    <name type="common">Erwinia herbicola</name>
    <name type="synonym">Pantoea agglomerans</name>
    <dbReference type="NCBI Taxonomy" id="549"/>
    <lineage>
        <taxon>Bacteria</taxon>
        <taxon>Pseudomonadati</taxon>
        <taxon>Pseudomonadota</taxon>
        <taxon>Gammaproteobacteria</taxon>
        <taxon>Enterobacterales</taxon>
        <taxon>Erwiniaceae</taxon>
        <taxon>Pantoea</taxon>
        <taxon>Pantoea agglomerans group</taxon>
    </lineage>
</organism>
<name>A0A379AH35_ENTAG</name>
<gene>
    <name evidence="1" type="ORF">NCTC9381_02805</name>
</gene>
<dbReference type="EMBL" id="UGSO01000001">
    <property type="protein sequence ID" value="SUB16889.1"/>
    <property type="molecule type" value="Genomic_DNA"/>
</dbReference>
<evidence type="ECO:0008006" key="3">
    <source>
        <dbReference type="Google" id="ProtNLM"/>
    </source>
</evidence>
<dbReference type="Proteomes" id="UP000254640">
    <property type="component" value="Unassembled WGS sequence"/>
</dbReference>
<evidence type="ECO:0000313" key="1">
    <source>
        <dbReference type="EMBL" id="SUB16889.1"/>
    </source>
</evidence>
<proteinExistence type="predicted"/>
<keyword evidence="2" id="KW-1185">Reference proteome</keyword>
<dbReference type="InterPro" id="IPR035966">
    <property type="entry name" value="PKF_sf"/>
</dbReference>
<sequence length="78" mass="8435">MRIGMVISGGDVTGINNFVFQLGRLTQAEIVIFDGGIPGLLANNHRDISQRDLLDFAHRPDSGYAIGTHAKETGAQRI</sequence>
<reference evidence="1 2" key="1">
    <citation type="submission" date="2018-06" db="EMBL/GenBank/DDBJ databases">
        <authorList>
            <consortium name="Pathogen Informatics"/>
            <person name="Doyle S."/>
        </authorList>
    </citation>
    <scope>NUCLEOTIDE SEQUENCE [LARGE SCALE GENOMIC DNA]</scope>
    <source>
        <strain evidence="1 2">NCTC9381</strain>
    </source>
</reference>